<accession>A0A2I0JFC7</accession>
<organism evidence="1 2">
    <name type="scientific">Punica granatum</name>
    <name type="common">Pomegranate</name>
    <dbReference type="NCBI Taxonomy" id="22663"/>
    <lineage>
        <taxon>Eukaryota</taxon>
        <taxon>Viridiplantae</taxon>
        <taxon>Streptophyta</taxon>
        <taxon>Embryophyta</taxon>
        <taxon>Tracheophyta</taxon>
        <taxon>Spermatophyta</taxon>
        <taxon>Magnoliopsida</taxon>
        <taxon>eudicotyledons</taxon>
        <taxon>Gunneridae</taxon>
        <taxon>Pentapetalae</taxon>
        <taxon>rosids</taxon>
        <taxon>malvids</taxon>
        <taxon>Myrtales</taxon>
        <taxon>Lythraceae</taxon>
        <taxon>Punica</taxon>
    </lineage>
</organism>
<dbReference type="Proteomes" id="UP000233551">
    <property type="component" value="Unassembled WGS sequence"/>
</dbReference>
<name>A0A2I0JFC7_PUNGR</name>
<evidence type="ECO:0000313" key="1">
    <source>
        <dbReference type="EMBL" id="PKI54947.1"/>
    </source>
</evidence>
<comment type="caution">
    <text evidence="1">The sequence shown here is derived from an EMBL/GenBank/DDBJ whole genome shotgun (WGS) entry which is preliminary data.</text>
</comment>
<keyword evidence="2" id="KW-1185">Reference proteome</keyword>
<evidence type="ECO:0000313" key="2">
    <source>
        <dbReference type="Proteomes" id="UP000233551"/>
    </source>
</evidence>
<protein>
    <submittedName>
        <fullName evidence="1">Uncharacterized protein</fullName>
    </submittedName>
</protein>
<sequence>MKRISFSIAISVPPEYASSACKWEVRTPSRRETKVSRVVQKLGFYDVVGKHGATNEGAILLDYGCKLIALDVENCMIGFPKGDGYFKEIPIDVPGGQQRYVPGESGDVISIDLAQGCPYLSDFLKRWRDSFEPRTGN</sequence>
<dbReference type="AlphaFoldDB" id="A0A2I0JFC7"/>
<reference evidence="1 2" key="1">
    <citation type="submission" date="2017-11" db="EMBL/GenBank/DDBJ databases">
        <title>De-novo sequencing of pomegranate (Punica granatum L.) genome.</title>
        <authorList>
            <person name="Akparov Z."/>
            <person name="Amiraslanov A."/>
            <person name="Hajiyeva S."/>
            <person name="Abbasov M."/>
            <person name="Kaur K."/>
            <person name="Hamwieh A."/>
            <person name="Solovyev V."/>
            <person name="Salamov A."/>
            <person name="Braich B."/>
            <person name="Kosarev P."/>
            <person name="Mahmoud A."/>
            <person name="Hajiyev E."/>
            <person name="Babayeva S."/>
            <person name="Izzatullayeva V."/>
            <person name="Mammadov A."/>
            <person name="Mammadov A."/>
            <person name="Sharifova S."/>
            <person name="Ojaghi J."/>
            <person name="Eynullazada K."/>
            <person name="Bayramov B."/>
            <person name="Abdulazimova A."/>
            <person name="Shahmuradov I."/>
        </authorList>
    </citation>
    <scope>NUCLEOTIDE SEQUENCE [LARGE SCALE GENOMIC DNA]</scope>
    <source>
        <strain evidence="2">cv. AG2017</strain>
        <tissue evidence="1">Leaf</tissue>
    </source>
</reference>
<proteinExistence type="predicted"/>
<dbReference type="EMBL" id="PGOL01001738">
    <property type="protein sequence ID" value="PKI54947.1"/>
    <property type="molecule type" value="Genomic_DNA"/>
</dbReference>
<gene>
    <name evidence="1" type="ORF">CRG98_024660</name>
</gene>